<evidence type="ECO:0000313" key="3">
    <source>
        <dbReference type="Proteomes" id="UP000663869"/>
    </source>
</evidence>
<gene>
    <name evidence="2" type="ORF">FME351_LOCUS27549</name>
</gene>
<name>A0A818UB18_9BILA</name>
<feature type="compositionally biased region" description="Polar residues" evidence="1">
    <location>
        <begin position="438"/>
        <end position="452"/>
    </location>
</feature>
<comment type="caution">
    <text evidence="2">The sequence shown here is derived from an EMBL/GenBank/DDBJ whole genome shotgun (WGS) entry which is preliminary data.</text>
</comment>
<dbReference type="EMBL" id="CAJNYU010003745">
    <property type="protein sequence ID" value="CAF3698494.1"/>
    <property type="molecule type" value="Genomic_DNA"/>
</dbReference>
<feature type="compositionally biased region" description="Low complexity" evidence="1">
    <location>
        <begin position="214"/>
        <end position="224"/>
    </location>
</feature>
<accession>A0A818UB18</accession>
<feature type="region of interest" description="Disordered" evidence="1">
    <location>
        <begin position="188"/>
        <end position="238"/>
    </location>
</feature>
<feature type="region of interest" description="Disordered" evidence="1">
    <location>
        <begin position="419"/>
        <end position="455"/>
    </location>
</feature>
<organism evidence="2 3">
    <name type="scientific">Rotaria socialis</name>
    <dbReference type="NCBI Taxonomy" id="392032"/>
    <lineage>
        <taxon>Eukaryota</taxon>
        <taxon>Metazoa</taxon>
        <taxon>Spiralia</taxon>
        <taxon>Gnathifera</taxon>
        <taxon>Rotifera</taxon>
        <taxon>Eurotatoria</taxon>
        <taxon>Bdelloidea</taxon>
        <taxon>Philodinida</taxon>
        <taxon>Philodinidae</taxon>
        <taxon>Rotaria</taxon>
    </lineage>
</organism>
<feature type="region of interest" description="Disordered" evidence="1">
    <location>
        <begin position="501"/>
        <end position="530"/>
    </location>
</feature>
<proteinExistence type="predicted"/>
<feature type="compositionally biased region" description="Polar residues" evidence="1">
    <location>
        <begin position="516"/>
        <end position="530"/>
    </location>
</feature>
<feature type="region of interest" description="Disordered" evidence="1">
    <location>
        <begin position="1"/>
        <end position="32"/>
    </location>
</feature>
<dbReference type="Proteomes" id="UP000663869">
    <property type="component" value="Unassembled WGS sequence"/>
</dbReference>
<sequence>MSVLVPSSSTTSRHYFSNPHVNGNVSAARKQTSLTYRSTPKLNETTDGHIENDHVPYGVVNSMKQRLFDKVNESLLSNNNSIVARHLLSKPSLRISSNENLLQTKSLTSALKQTARLSQSQDNLINAEQFASYLQPKQDVIIVERTISDDEILATSRHSYTELHIDEVPKPGTVTTVKKMFERQIRLSRYDSDKIPNTPVPHNSRMNSQHRETSSPTRSRSISPNDMAVRQRRTTTPVTHTSTLVPSVSVPISTSYPDVVISHTPPATIHIETHKTISDASINSENKRKNLPLNITNDETMNASVNQNRPNVLVSTSSSPDNDEYQPLDFKSRLALFNRTNTMEQTQVNSHISINKTKPSNHNKTAAPPPPPNFLTKPALHHHLERKDNLLDAIARPAVNTDKSVTFFGGAKVNGDLTSTLPVSIPSPPLSATKDEQSPTSTPTPMEVTSTPDVIGGNVKLNKSSIFSGSKKDTRVQFIDSVDTFEYPSYNATMAEFGISLSDDEDDDDDDDYENGLSNQNGTNSIENNNLNGKIIHSIDDVDDDELEELASINAKFNSNAQTDKTLQSKEKTRNSNGTLHTFRPSYLDQYELGTQHDSITNSHLSDKFSRENYFSSMGNYSNHSVSKQDKPMIDMTNNIQWSSMSTTTDLLF</sequence>
<dbReference type="AlphaFoldDB" id="A0A818UB18"/>
<protein>
    <submittedName>
        <fullName evidence="2">Uncharacterized protein</fullName>
    </submittedName>
</protein>
<evidence type="ECO:0000256" key="1">
    <source>
        <dbReference type="SAM" id="MobiDB-lite"/>
    </source>
</evidence>
<reference evidence="2" key="1">
    <citation type="submission" date="2021-02" db="EMBL/GenBank/DDBJ databases">
        <authorList>
            <person name="Nowell W R."/>
        </authorList>
    </citation>
    <scope>NUCLEOTIDE SEQUENCE</scope>
</reference>
<evidence type="ECO:0000313" key="2">
    <source>
        <dbReference type="EMBL" id="CAF3698494.1"/>
    </source>
</evidence>
<feature type="compositionally biased region" description="Acidic residues" evidence="1">
    <location>
        <begin position="502"/>
        <end position="514"/>
    </location>
</feature>
<feature type="region of interest" description="Disordered" evidence="1">
    <location>
        <begin position="562"/>
        <end position="581"/>
    </location>
</feature>